<keyword evidence="1" id="KW-1133">Transmembrane helix</keyword>
<evidence type="ECO:0000313" key="4">
    <source>
        <dbReference type="Proteomes" id="UP000823486"/>
    </source>
</evidence>
<dbReference type="InterPro" id="IPR052776">
    <property type="entry name" value="Chloro_ReproSupport/MetalTrans"/>
</dbReference>
<keyword evidence="1" id="KW-0812">Transmembrane</keyword>
<dbReference type="RefSeq" id="WP_204539240.1">
    <property type="nucleotide sequence ID" value="NZ_JAFBFI010000003.1"/>
</dbReference>
<dbReference type="PANTHER" id="PTHR33876">
    <property type="entry name" value="UNNAMED PRODUCT"/>
    <property type="match status" value="1"/>
</dbReference>
<keyword evidence="4" id="KW-1185">Reference proteome</keyword>
<feature type="transmembrane region" description="Helical" evidence="1">
    <location>
        <begin position="79"/>
        <end position="98"/>
    </location>
</feature>
<organism evidence="3 4">
    <name type="scientific">Peribacillus deserti</name>
    <dbReference type="NCBI Taxonomy" id="673318"/>
    <lineage>
        <taxon>Bacteria</taxon>
        <taxon>Bacillati</taxon>
        <taxon>Bacillota</taxon>
        <taxon>Bacilli</taxon>
        <taxon>Bacillales</taxon>
        <taxon>Bacillaceae</taxon>
        <taxon>Peribacillus</taxon>
    </lineage>
</organism>
<proteinExistence type="predicted"/>
<keyword evidence="1" id="KW-0472">Membrane</keyword>
<comment type="caution">
    <text evidence="3">The sequence shown here is derived from an EMBL/GenBank/DDBJ whole genome shotgun (WGS) entry which is preliminary data.</text>
</comment>
<dbReference type="Pfam" id="PF13386">
    <property type="entry name" value="DsbD_2"/>
    <property type="match status" value="1"/>
</dbReference>
<dbReference type="EMBL" id="JAFBFI010000003">
    <property type="protein sequence ID" value="MBM7691527.1"/>
    <property type="molecule type" value="Genomic_DNA"/>
</dbReference>
<evidence type="ECO:0000259" key="2">
    <source>
        <dbReference type="Pfam" id="PF13386"/>
    </source>
</evidence>
<dbReference type="InterPro" id="IPR039447">
    <property type="entry name" value="UreH-like_TM_dom"/>
</dbReference>
<name>A0ABS2QEL6_9BACI</name>
<feature type="domain" description="Urease accessory protein UreH-like transmembrane" evidence="2">
    <location>
        <begin position="32"/>
        <end position="212"/>
    </location>
</feature>
<feature type="transmembrane region" description="Helical" evidence="1">
    <location>
        <begin position="44"/>
        <end position="67"/>
    </location>
</feature>
<feature type="transmembrane region" description="Helical" evidence="1">
    <location>
        <begin position="198"/>
        <end position="215"/>
    </location>
</feature>
<reference evidence="3 4" key="1">
    <citation type="submission" date="2021-01" db="EMBL/GenBank/DDBJ databases">
        <title>Genomic Encyclopedia of Type Strains, Phase IV (KMG-IV): sequencing the most valuable type-strain genomes for metagenomic binning, comparative biology and taxonomic classification.</title>
        <authorList>
            <person name="Goeker M."/>
        </authorList>
    </citation>
    <scope>NUCLEOTIDE SEQUENCE [LARGE SCALE GENOMIC DNA]</scope>
    <source>
        <strain evidence="3 4">DSM 105482</strain>
    </source>
</reference>
<feature type="transmembrane region" description="Helical" evidence="1">
    <location>
        <begin position="161"/>
        <end position="186"/>
    </location>
</feature>
<dbReference type="Proteomes" id="UP000823486">
    <property type="component" value="Unassembled WGS sequence"/>
</dbReference>
<accession>A0ABS2QEL6</accession>
<evidence type="ECO:0000313" key="3">
    <source>
        <dbReference type="EMBL" id="MBM7691527.1"/>
    </source>
</evidence>
<dbReference type="PANTHER" id="PTHR33876:SF4">
    <property type="entry name" value="CHLOROPLAST PROTEIN FOR GROWTH AND FERTILITY 2"/>
    <property type="match status" value="1"/>
</dbReference>
<protein>
    <submittedName>
        <fullName evidence="3">Sulfite exporter TauE/SafE</fullName>
    </submittedName>
</protein>
<gene>
    <name evidence="3" type="ORF">JOC77_000934</name>
</gene>
<sequence>MEAGFISILALGFILGIKHAIEPDHVIGVSTIAIQSKKLSRSSLAGVFWGIGHTATLFIVGMLMILLKVQIPQKWAMTLEFSVGIMLVYFGIAAIFSIRKSAHLTDINNSGQTYEHNHSAKQQKVSYGKSTFMGFIHGLAGSAAMILLTMNTINSLWEGAFYILIFGAGTVAGMLCFTTLIGIPFVLSTGKTRINKKLTQLTGMISAVFGVYYMYNLGFTEGLFKLWL</sequence>
<feature type="transmembrane region" description="Helical" evidence="1">
    <location>
        <begin position="131"/>
        <end position="149"/>
    </location>
</feature>
<evidence type="ECO:0000256" key="1">
    <source>
        <dbReference type="SAM" id="Phobius"/>
    </source>
</evidence>